<accession>A0A1X1D9E3</accession>
<dbReference type="SUPFAM" id="SSF51735">
    <property type="entry name" value="NAD(P)-binding Rossmann-fold domains"/>
    <property type="match status" value="1"/>
</dbReference>
<comment type="caution">
    <text evidence="2">The sequence shown here is derived from an EMBL/GenBank/DDBJ whole genome shotgun (WGS) entry which is preliminary data.</text>
</comment>
<dbReference type="OrthoDB" id="9803892at2"/>
<evidence type="ECO:0000313" key="3">
    <source>
        <dbReference type="Proteomes" id="UP000193104"/>
    </source>
</evidence>
<evidence type="ECO:0000259" key="1">
    <source>
        <dbReference type="Pfam" id="PF13460"/>
    </source>
</evidence>
<dbReference type="EMBL" id="MLFS01000023">
    <property type="protein sequence ID" value="ORM73329.1"/>
    <property type="molecule type" value="Genomic_DNA"/>
</dbReference>
<dbReference type="Gene3D" id="3.40.50.720">
    <property type="entry name" value="NAD(P)-binding Rossmann-like Domain"/>
    <property type="match status" value="1"/>
</dbReference>
<dbReference type="InterPro" id="IPR036291">
    <property type="entry name" value="NAD(P)-bd_dom_sf"/>
</dbReference>
<gene>
    <name evidence="2" type="ORF">HA48_10205</name>
</gene>
<dbReference type="RefSeq" id="WP_128601242.1">
    <property type="nucleotide sequence ID" value="NZ_MLFS01000023.1"/>
</dbReference>
<dbReference type="AlphaFoldDB" id="A0A1X1D9E3"/>
<dbReference type="Proteomes" id="UP000193104">
    <property type="component" value="Unassembled WGS sequence"/>
</dbReference>
<dbReference type="Pfam" id="PF13460">
    <property type="entry name" value="NAD_binding_10"/>
    <property type="match status" value="1"/>
</dbReference>
<dbReference type="InterPro" id="IPR016040">
    <property type="entry name" value="NAD(P)-bd_dom"/>
</dbReference>
<dbReference type="PANTHER" id="PTHR15020">
    <property type="entry name" value="FLAVIN REDUCTASE-RELATED"/>
    <property type="match status" value="1"/>
</dbReference>
<organism evidence="2 3">
    <name type="scientific">Pantoea wallisii</name>
    <dbReference type="NCBI Taxonomy" id="1076551"/>
    <lineage>
        <taxon>Bacteria</taxon>
        <taxon>Pseudomonadati</taxon>
        <taxon>Pseudomonadota</taxon>
        <taxon>Gammaproteobacteria</taxon>
        <taxon>Enterobacterales</taxon>
        <taxon>Erwiniaceae</taxon>
        <taxon>Pantoea</taxon>
    </lineage>
</organism>
<dbReference type="PANTHER" id="PTHR15020:SF50">
    <property type="entry name" value="UPF0659 PROTEIN YMR090W"/>
    <property type="match status" value="1"/>
</dbReference>
<sequence>MSNVFIIGGAGKIGRRLAKTLVSDGHTARPLYRQPQQEAELRQTGASPVEGDLVSLDSQALAALMQGSDTVVFTAGAGGKGGEAMTNAIDGEGAVKAIAAARQAGIHRFVMVSAFPEAGRGKNLSDTFENYMRVKKMADVALASSPLDWVILRPATLTDEAGSGSVYAGLAIPYGNVTRDDVAAALAAIINQPAVSRVIIELTEGETPVDQAIAQFAR</sequence>
<feature type="domain" description="NAD(P)-binding" evidence="1">
    <location>
        <begin position="8"/>
        <end position="193"/>
    </location>
</feature>
<proteinExistence type="predicted"/>
<reference evidence="2 3" key="1">
    <citation type="journal article" date="2017" name="Antonie Van Leeuwenhoek">
        <title>Phylogenomic resolution of the bacterial genus Pantoea and its relationship with Erwinia and Tatumella.</title>
        <authorList>
            <person name="Palmer M."/>
            <person name="Steenkamp E.T."/>
            <person name="Coetzee M.P."/>
            <person name="Chan W.Y."/>
            <person name="van Zyl E."/>
            <person name="De Maayer P."/>
            <person name="Coutinho T.A."/>
            <person name="Blom J."/>
            <person name="Smits T.H."/>
            <person name="Duffy B."/>
            <person name="Venter S.N."/>
        </authorList>
    </citation>
    <scope>NUCLEOTIDE SEQUENCE [LARGE SCALE GENOMIC DNA]</scope>
    <source>
        <strain evidence="2 3">LMG 26277</strain>
    </source>
</reference>
<dbReference type="STRING" id="1076551.HA48_10205"/>
<keyword evidence="3" id="KW-1185">Reference proteome</keyword>
<name>A0A1X1D9E3_9GAMM</name>
<protein>
    <submittedName>
        <fullName evidence="2">NAD-dependent dehydratase</fullName>
    </submittedName>
</protein>
<evidence type="ECO:0000313" key="2">
    <source>
        <dbReference type="EMBL" id="ORM73329.1"/>
    </source>
</evidence>